<dbReference type="EMBL" id="AFGF01000155">
    <property type="protein sequence ID" value="EGO62961.1"/>
    <property type="molecule type" value="Genomic_DNA"/>
</dbReference>
<evidence type="ECO:0000313" key="2">
    <source>
        <dbReference type="Proteomes" id="UP000003240"/>
    </source>
</evidence>
<dbReference type="InterPro" id="IPR057062">
    <property type="entry name" value="TriTu"/>
</dbReference>
<evidence type="ECO:0000313" key="1">
    <source>
        <dbReference type="EMBL" id="EGO62961.1"/>
    </source>
</evidence>
<organism evidence="1 2">
    <name type="scientific">Acetonema longum DSM 6540</name>
    <dbReference type="NCBI Taxonomy" id="1009370"/>
    <lineage>
        <taxon>Bacteria</taxon>
        <taxon>Bacillati</taxon>
        <taxon>Bacillota</taxon>
        <taxon>Negativicutes</taxon>
        <taxon>Acetonemataceae</taxon>
        <taxon>Acetonema</taxon>
    </lineage>
</organism>
<dbReference type="Pfam" id="PF24689">
    <property type="entry name" value="TriTu"/>
    <property type="match status" value="1"/>
</dbReference>
<comment type="caution">
    <text evidence="1">The sequence shown here is derived from an EMBL/GenBank/DDBJ whole genome shotgun (WGS) entry which is preliminary data.</text>
</comment>
<dbReference type="STRING" id="1009370.ALO_15477"/>
<sequence>MHSSFLKWVNERKRQLEDSIISTEKINVVANNTNPSVTVDYSSYCCLGRVSVWQSGLMDAEILHFASENRLLFEHHQLVGSPDFDALLKQFFKIMVTGKRIG</sequence>
<dbReference type="RefSeq" id="WP_004097257.1">
    <property type="nucleotide sequence ID" value="NZ_AFGF01000155.1"/>
</dbReference>
<reference evidence="1 2" key="1">
    <citation type="journal article" date="2011" name="EMBO J.">
        <title>Structural diversity of bacterial flagellar motors.</title>
        <authorList>
            <person name="Chen S."/>
            <person name="Beeby M."/>
            <person name="Murphy G.E."/>
            <person name="Leadbetter J.R."/>
            <person name="Hendrixson D.R."/>
            <person name="Briegel A."/>
            <person name="Li Z."/>
            <person name="Shi J."/>
            <person name="Tocheva E.I."/>
            <person name="Muller A."/>
            <person name="Dobro M.J."/>
            <person name="Jensen G.J."/>
        </authorList>
    </citation>
    <scope>NUCLEOTIDE SEQUENCE [LARGE SCALE GENOMIC DNA]</scope>
    <source>
        <strain evidence="1 2">DSM 6540</strain>
    </source>
</reference>
<keyword evidence="2" id="KW-1185">Reference proteome</keyword>
<gene>
    <name evidence="1" type="ORF">ALO_15477</name>
</gene>
<dbReference type="Proteomes" id="UP000003240">
    <property type="component" value="Unassembled WGS sequence"/>
</dbReference>
<dbReference type="OrthoDB" id="2616614at2"/>
<protein>
    <submittedName>
        <fullName evidence="1">Uncharacterized protein</fullName>
    </submittedName>
</protein>
<accession>F7NLX1</accession>
<proteinExistence type="predicted"/>
<name>F7NLX1_9FIRM</name>
<dbReference type="AlphaFoldDB" id="F7NLX1"/>